<comment type="similarity">
    <text evidence="1">Belongs to the isochorismatase family.</text>
</comment>
<accession>A0A5N6YXQ7</accession>
<evidence type="ECO:0000256" key="2">
    <source>
        <dbReference type="ARBA" id="ARBA00022642"/>
    </source>
</evidence>
<evidence type="ECO:0000256" key="1">
    <source>
        <dbReference type="ARBA" id="ARBA00006336"/>
    </source>
</evidence>
<comment type="pathway">
    <text evidence="5">Cofactor biosynthesis; nicotinate biosynthesis; nicotinate from nicotinamide: step 1/1.</text>
</comment>
<keyword evidence="3" id="KW-0479">Metal-binding</keyword>
<dbReference type="InterPro" id="IPR052347">
    <property type="entry name" value="Isochorismatase_Nicotinamidase"/>
</dbReference>
<evidence type="ECO:0000256" key="4">
    <source>
        <dbReference type="ARBA" id="ARBA00022801"/>
    </source>
</evidence>
<evidence type="ECO:0000256" key="6">
    <source>
        <dbReference type="ARBA" id="ARBA00039017"/>
    </source>
</evidence>
<name>A0A5N6YXQ7_9EURO</name>
<dbReference type="CDD" id="cd01011">
    <property type="entry name" value="nicotinamidase"/>
    <property type="match status" value="1"/>
</dbReference>
<dbReference type="EC" id="3.5.1.19" evidence="6"/>
<dbReference type="EMBL" id="ML739239">
    <property type="protein sequence ID" value="KAE8350225.1"/>
    <property type="molecule type" value="Genomic_DNA"/>
</dbReference>
<proteinExistence type="inferred from homology"/>
<sequence>MKAALLVVDIQEDFCPPNGTLAIQEGRSIAPTVNSLLAHPGFTIRVATQDYHPENHISFASNHPPPNNRPFESKVPVHNPAPGKENETKLQDLWPVHCVGGTKGADIIPEIDQSNIDLYVKKGMNPEVDMYSAFADVFGNVDPTIIGQSVNVDLRSFLANNGITTVFVTGLAGDYCVKHTAIGAAKAAFTSYVVEDATRCVAPGSGWEEAKQELRAAGVSLVRSDGPEISGLAM</sequence>
<evidence type="ECO:0000259" key="8">
    <source>
        <dbReference type="Pfam" id="PF00857"/>
    </source>
</evidence>
<dbReference type="InterPro" id="IPR036380">
    <property type="entry name" value="Isochorismatase-like_sf"/>
</dbReference>
<keyword evidence="10" id="KW-1185">Reference proteome</keyword>
<dbReference type="SUPFAM" id="SSF52499">
    <property type="entry name" value="Isochorismatase-like hydrolases"/>
    <property type="match status" value="1"/>
</dbReference>
<evidence type="ECO:0000256" key="7">
    <source>
        <dbReference type="ARBA" id="ARBA00043224"/>
    </source>
</evidence>
<dbReference type="Proteomes" id="UP000327118">
    <property type="component" value="Unassembled WGS sequence"/>
</dbReference>
<dbReference type="Pfam" id="PF00857">
    <property type="entry name" value="Isochorismatase"/>
    <property type="match status" value="1"/>
</dbReference>
<dbReference type="OrthoDB" id="3341310at2759"/>
<dbReference type="GO" id="GO:0019363">
    <property type="term" value="P:pyridine nucleotide biosynthetic process"/>
    <property type="evidence" value="ECO:0007669"/>
    <property type="project" value="UniProtKB-KW"/>
</dbReference>
<evidence type="ECO:0000256" key="3">
    <source>
        <dbReference type="ARBA" id="ARBA00022723"/>
    </source>
</evidence>
<keyword evidence="4" id="KW-0378">Hydrolase</keyword>
<keyword evidence="2" id="KW-0662">Pyridine nucleotide biosynthesis</keyword>
<protein>
    <recommendedName>
        <fullName evidence="6">nicotinamidase</fullName>
        <ecNumber evidence="6">3.5.1.19</ecNumber>
    </recommendedName>
    <alternativeName>
        <fullName evidence="7">Nicotinamide deamidase</fullName>
    </alternativeName>
</protein>
<gene>
    <name evidence="9" type="ORF">BDV28DRAFT_163115</name>
</gene>
<reference evidence="10" key="1">
    <citation type="submission" date="2019-04" db="EMBL/GenBank/DDBJ databases">
        <title>Friends and foes A comparative genomics studyof 23 Aspergillus species from section Flavi.</title>
        <authorList>
            <consortium name="DOE Joint Genome Institute"/>
            <person name="Kjaerbolling I."/>
            <person name="Vesth T."/>
            <person name="Frisvad J.C."/>
            <person name="Nybo J.L."/>
            <person name="Theobald S."/>
            <person name="Kildgaard S."/>
            <person name="Isbrandt T."/>
            <person name="Kuo A."/>
            <person name="Sato A."/>
            <person name="Lyhne E.K."/>
            <person name="Kogle M.E."/>
            <person name="Wiebenga A."/>
            <person name="Kun R.S."/>
            <person name="Lubbers R.J."/>
            <person name="Makela M.R."/>
            <person name="Barry K."/>
            <person name="Chovatia M."/>
            <person name="Clum A."/>
            <person name="Daum C."/>
            <person name="Haridas S."/>
            <person name="He G."/>
            <person name="LaButti K."/>
            <person name="Lipzen A."/>
            <person name="Mondo S."/>
            <person name="Riley R."/>
            <person name="Salamov A."/>
            <person name="Simmons B.A."/>
            <person name="Magnuson J.K."/>
            <person name="Henrissat B."/>
            <person name="Mortensen U.H."/>
            <person name="Larsen T.O."/>
            <person name="Devries R.P."/>
            <person name="Grigoriev I.V."/>
            <person name="Machida M."/>
            <person name="Baker S.E."/>
            <person name="Andersen M.R."/>
        </authorList>
    </citation>
    <scope>NUCLEOTIDE SEQUENCE [LARGE SCALE GENOMIC DNA]</scope>
    <source>
        <strain evidence="10">CBS 553.77</strain>
    </source>
</reference>
<evidence type="ECO:0000256" key="5">
    <source>
        <dbReference type="ARBA" id="ARBA00037900"/>
    </source>
</evidence>
<dbReference type="PANTHER" id="PTHR11080:SF2">
    <property type="entry name" value="LD05707P"/>
    <property type="match status" value="1"/>
</dbReference>
<dbReference type="GO" id="GO:0008936">
    <property type="term" value="F:nicotinamidase activity"/>
    <property type="evidence" value="ECO:0007669"/>
    <property type="project" value="UniProtKB-EC"/>
</dbReference>
<dbReference type="AlphaFoldDB" id="A0A5N6YXQ7"/>
<dbReference type="PANTHER" id="PTHR11080">
    <property type="entry name" value="PYRAZINAMIDASE/NICOTINAMIDASE"/>
    <property type="match status" value="1"/>
</dbReference>
<dbReference type="InterPro" id="IPR000868">
    <property type="entry name" value="Isochorismatase-like_dom"/>
</dbReference>
<dbReference type="GO" id="GO:0046872">
    <property type="term" value="F:metal ion binding"/>
    <property type="evidence" value="ECO:0007669"/>
    <property type="project" value="UniProtKB-KW"/>
</dbReference>
<feature type="domain" description="Isochorismatase-like" evidence="8">
    <location>
        <begin position="3"/>
        <end position="222"/>
    </location>
</feature>
<organism evidence="9 10">
    <name type="scientific">Aspergillus coremiiformis</name>
    <dbReference type="NCBI Taxonomy" id="138285"/>
    <lineage>
        <taxon>Eukaryota</taxon>
        <taxon>Fungi</taxon>
        <taxon>Dikarya</taxon>
        <taxon>Ascomycota</taxon>
        <taxon>Pezizomycotina</taxon>
        <taxon>Eurotiomycetes</taxon>
        <taxon>Eurotiomycetidae</taxon>
        <taxon>Eurotiales</taxon>
        <taxon>Aspergillaceae</taxon>
        <taxon>Aspergillus</taxon>
        <taxon>Aspergillus subgen. Circumdati</taxon>
    </lineage>
</organism>
<dbReference type="Gene3D" id="3.40.50.850">
    <property type="entry name" value="Isochorismatase-like"/>
    <property type="match status" value="1"/>
</dbReference>
<evidence type="ECO:0000313" key="10">
    <source>
        <dbReference type="Proteomes" id="UP000327118"/>
    </source>
</evidence>
<evidence type="ECO:0000313" key="9">
    <source>
        <dbReference type="EMBL" id="KAE8350225.1"/>
    </source>
</evidence>